<dbReference type="EMBL" id="JBHUEA010000013">
    <property type="protein sequence ID" value="MFD1721814.1"/>
    <property type="molecule type" value="Genomic_DNA"/>
</dbReference>
<dbReference type="SUPFAM" id="SSF51261">
    <property type="entry name" value="Duplicated hybrid motif"/>
    <property type="match status" value="1"/>
</dbReference>
<dbReference type="InterPro" id="IPR011055">
    <property type="entry name" value="Dup_hybrid_motif"/>
</dbReference>
<feature type="chain" id="PRO_5046793869" evidence="1">
    <location>
        <begin position="23"/>
        <end position="165"/>
    </location>
</feature>
<comment type="caution">
    <text evidence="3">The sequence shown here is derived from an EMBL/GenBank/DDBJ whole genome shotgun (WGS) entry which is preliminary data.</text>
</comment>
<dbReference type="Gene3D" id="2.70.70.10">
    <property type="entry name" value="Glucose Permease (Domain IIA)"/>
    <property type="match status" value="1"/>
</dbReference>
<sequence length="165" mass="16713">MRSILGALVAAGLLLGGGAATAAEPRWAWPVDDHRVLRGFEAPATPYAAGHRGVDLAVAPSERVRAPDDGVVAFAGPVAGRPVLSIDHAGVRSTLEPVASDLRVGDVVRRGQDVGTLAAGSTHAAGVLHLGARVRVGAGWAYVSPLLHLGGAHRAVLLPLAAFPG</sequence>
<name>A0ABW4LID4_9MICO</name>
<evidence type="ECO:0000256" key="1">
    <source>
        <dbReference type="SAM" id="SignalP"/>
    </source>
</evidence>
<dbReference type="RefSeq" id="WP_377934384.1">
    <property type="nucleotide sequence ID" value="NZ_JBHUEA010000013.1"/>
</dbReference>
<reference evidence="4" key="1">
    <citation type="journal article" date="2019" name="Int. J. Syst. Evol. Microbiol.">
        <title>The Global Catalogue of Microorganisms (GCM) 10K type strain sequencing project: providing services to taxonomists for standard genome sequencing and annotation.</title>
        <authorList>
            <consortium name="The Broad Institute Genomics Platform"/>
            <consortium name="The Broad Institute Genome Sequencing Center for Infectious Disease"/>
            <person name="Wu L."/>
            <person name="Ma J."/>
        </authorList>
    </citation>
    <scope>NUCLEOTIDE SEQUENCE [LARGE SCALE GENOMIC DNA]</scope>
    <source>
        <strain evidence="4">CGMCC 1.12471</strain>
    </source>
</reference>
<gene>
    <name evidence="3" type="ORF">ACFSBI_09650</name>
</gene>
<proteinExistence type="predicted"/>
<keyword evidence="1" id="KW-0732">Signal</keyword>
<feature type="signal peptide" evidence="1">
    <location>
        <begin position="1"/>
        <end position="22"/>
    </location>
</feature>
<dbReference type="Proteomes" id="UP001597347">
    <property type="component" value="Unassembled WGS sequence"/>
</dbReference>
<dbReference type="Pfam" id="PF01551">
    <property type="entry name" value="Peptidase_M23"/>
    <property type="match status" value="1"/>
</dbReference>
<dbReference type="CDD" id="cd12797">
    <property type="entry name" value="M23_peptidase"/>
    <property type="match status" value="1"/>
</dbReference>
<keyword evidence="4" id="KW-1185">Reference proteome</keyword>
<evidence type="ECO:0000259" key="2">
    <source>
        <dbReference type="Pfam" id="PF01551"/>
    </source>
</evidence>
<protein>
    <submittedName>
        <fullName evidence="3">Peptidoglycan DD-metalloendopeptidase family protein</fullName>
    </submittedName>
</protein>
<dbReference type="InterPro" id="IPR016047">
    <property type="entry name" value="M23ase_b-sheet_dom"/>
</dbReference>
<feature type="domain" description="M23ase beta-sheet core" evidence="2">
    <location>
        <begin position="50"/>
        <end position="133"/>
    </location>
</feature>
<accession>A0ABW4LID4</accession>
<evidence type="ECO:0000313" key="3">
    <source>
        <dbReference type="EMBL" id="MFD1721814.1"/>
    </source>
</evidence>
<evidence type="ECO:0000313" key="4">
    <source>
        <dbReference type="Proteomes" id="UP001597347"/>
    </source>
</evidence>
<organism evidence="3 4">
    <name type="scientific">Amnibacterium endophyticum</name>
    <dbReference type="NCBI Taxonomy" id="2109337"/>
    <lineage>
        <taxon>Bacteria</taxon>
        <taxon>Bacillati</taxon>
        <taxon>Actinomycetota</taxon>
        <taxon>Actinomycetes</taxon>
        <taxon>Micrococcales</taxon>
        <taxon>Microbacteriaceae</taxon>
        <taxon>Amnibacterium</taxon>
    </lineage>
</organism>